<gene>
    <name evidence="1" type="ORF">CPT_Siskin_024</name>
</gene>
<dbReference type="InterPro" id="IPR057378">
    <property type="entry name" value="Pre_tape_measure"/>
</dbReference>
<sequence>MSLADYAPEIEEITIPARHGKKAGSFNVRGLSFHDISKIIRVHYHDLDGLFDLYQKTAGEDLTAIATGRFAVSLVSDAPGLVAHVIALAADEEAELEKVQTLPLLVQFDALKKIAGLTFSDVEEVKKMFAQVMEQIGKMKGRRGGVETRSKREIVLDFHNNLRATVSFLMSEGHPAARHYPLGYLWSETKIAKRRVNAGYVTQSLLMQSCIGAVLNGKKGGKEYKKLIKELSDG</sequence>
<dbReference type="Proteomes" id="UP000263724">
    <property type="component" value="Segment"/>
</dbReference>
<keyword evidence="2" id="KW-1185">Reference proteome</keyword>
<organism evidence="1 2">
    <name type="scientific">Salmonella phage Siskin</name>
    <dbReference type="NCBI Taxonomy" id="2316013"/>
    <lineage>
        <taxon>Viruses</taxon>
        <taxon>Duplodnaviria</taxon>
        <taxon>Heunggongvirae</taxon>
        <taxon>Uroviricota</taxon>
        <taxon>Caudoviricetes</taxon>
        <taxon>Casjensviridae</taxon>
        <taxon>Chivirus</taxon>
        <taxon>Chivirus siskin</taxon>
    </lineage>
</organism>
<protein>
    <submittedName>
        <fullName evidence="1">Tape measure chaperone</fullName>
    </submittedName>
</protein>
<proteinExistence type="predicted"/>
<name>A0A385IN65_9CAUD</name>
<dbReference type="Pfam" id="PF23789">
    <property type="entry name" value="Pre_tape_measure"/>
    <property type="match status" value="1"/>
</dbReference>
<accession>A0A385IN65</accession>
<evidence type="ECO:0000313" key="2">
    <source>
        <dbReference type="Proteomes" id="UP000263724"/>
    </source>
</evidence>
<dbReference type="EMBL" id="MH631453">
    <property type="protein sequence ID" value="AXY84881.1"/>
    <property type="molecule type" value="Genomic_DNA"/>
</dbReference>
<evidence type="ECO:0000313" key="1">
    <source>
        <dbReference type="EMBL" id="AXY84881.1"/>
    </source>
</evidence>
<reference evidence="2" key="1">
    <citation type="submission" date="2018-07" db="EMBL/GenBank/DDBJ databases">
        <title>Complete Genome of Salmonella Siphophage Siskin.</title>
        <authorList>
            <person name="O'Leary C.J."/>
            <person name="Kongari R."/>
            <person name="Xie Y."/>
            <person name="Liu M."/>
        </authorList>
    </citation>
    <scope>NUCLEOTIDE SEQUENCE [LARGE SCALE GENOMIC DNA]</scope>
</reference>